<organism evidence="1 2">
    <name type="scientific">Paenibacillus septentrionalis</name>
    <dbReference type="NCBI Taxonomy" id="429342"/>
    <lineage>
        <taxon>Bacteria</taxon>
        <taxon>Bacillati</taxon>
        <taxon>Bacillota</taxon>
        <taxon>Bacilli</taxon>
        <taxon>Bacillales</taxon>
        <taxon>Paenibacillaceae</taxon>
        <taxon>Paenibacillus</taxon>
    </lineage>
</organism>
<dbReference type="EMBL" id="JBHSTE010000003">
    <property type="protein sequence ID" value="MFC6332736.1"/>
    <property type="molecule type" value="Genomic_DNA"/>
</dbReference>
<reference evidence="2" key="1">
    <citation type="journal article" date="2019" name="Int. J. Syst. Evol. Microbiol.">
        <title>The Global Catalogue of Microorganisms (GCM) 10K type strain sequencing project: providing services to taxonomists for standard genome sequencing and annotation.</title>
        <authorList>
            <consortium name="The Broad Institute Genomics Platform"/>
            <consortium name="The Broad Institute Genome Sequencing Center for Infectious Disease"/>
            <person name="Wu L."/>
            <person name="Ma J."/>
        </authorList>
    </citation>
    <scope>NUCLEOTIDE SEQUENCE [LARGE SCALE GENOMIC DNA]</scope>
    <source>
        <strain evidence="2">PCU 280</strain>
    </source>
</reference>
<evidence type="ECO:0000313" key="2">
    <source>
        <dbReference type="Proteomes" id="UP001596233"/>
    </source>
</evidence>
<dbReference type="Pfam" id="PF14276">
    <property type="entry name" value="DUF4363"/>
    <property type="match status" value="1"/>
</dbReference>
<dbReference type="Proteomes" id="UP001596233">
    <property type="component" value="Unassembled WGS sequence"/>
</dbReference>
<sequence length="112" mass="13131">MHRKLIVIVVGFVILTGCGHVTGNQDFKQEINHVEQYLLDEDWETLTVQLDHFQRVYKKHQWKVQLIGDEGEYERLHESINRLRAAVDTKEAKDARIELATIKSILEDIYSL</sequence>
<keyword evidence="2" id="KW-1185">Reference proteome</keyword>
<evidence type="ECO:0000313" key="1">
    <source>
        <dbReference type="EMBL" id="MFC6332736.1"/>
    </source>
</evidence>
<dbReference type="InterPro" id="IPR025373">
    <property type="entry name" value="DUF4363"/>
</dbReference>
<proteinExistence type="predicted"/>
<dbReference type="RefSeq" id="WP_379233484.1">
    <property type="nucleotide sequence ID" value="NZ_JBHSTE010000003.1"/>
</dbReference>
<comment type="caution">
    <text evidence="1">The sequence shown here is derived from an EMBL/GenBank/DDBJ whole genome shotgun (WGS) entry which is preliminary data.</text>
</comment>
<protein>
    <submittedName>
        <fullName evidence="1">DUF4363 family protein</fullName>
    </submittedName>
</protein>
<accession>A0ABW1V3C3</accession>
<dbReference type="PROSITE" id="PS51257">
    <property type="entry name" value="PROKAR_LIPOPROTEIN"/>
    <property type="match status" value="1"/>
</dbReference>
<name>A0ABW1V3C3_9BACL</name>
<gene>
    <name evidence="1" type="ORF">ACFP56_08885</name>
</gene>